<evidence type="ECO:0000256" key="3">
    <source>
        <dbReference type="ARBA" id="ARBA00022448"/>
    </source>
</evidence>
<dbReference type="PANTHER" id="PTHR30188">
    <property type="entry name" value="ABC TRANSPORTER PERMEASE PROTEIN-RELATED"/>
    <property type="match status" value="1"/>
</dbReference>
<proteinExistence type="inferred from homology"/>
<gene>
    <name evidence="8" type="ORF">MMG00_14135</name>
</gene>
<feature type="transmembrane region" description="Helical" evidence="7">
    <location>
        <begin position="241"/>
        <end position="260"/>
    </location>
</feature>
<keyword evidence="6 7" id="KW-0472">Membrane</keyword>
<name>A0ABY3X457_9GAMM</name>
<evidence type="ECO:0000256" key="1">
    <source>
        <dbReference type="ARBA" id="ARBA00004141"/>
    </source>
</evidence>
<keyword evidence="9" id="KW-1185">Reference proteome</keyword>
<evidence type="ECO:0000256" key="7">
    <source>
        <dbReference type="RuleBase" id="RU362044"/>
    </source>
</evidence>
<comment type="caution">
    <text evidence="7">Lacks conserved residue(s) required for the propagation of feature annotation.</text>
</comment>
<evidence type="ECO:0000313" key="9">
    <source>
        <dbReference type="Proteomes" id="UP000829542"/>
    </source>
</evidence>
<feature type="transmembrane region" description="Helical" evidence="7">
    <location>
        <begin position="149"/>
        <end position="180"/>
    </location>
</feature>
<dbReference type="NCBIfam" id="TIGR00056">
    <property type="entry name" value="MlaE family lipid ABC transporter permease subunit"/>
    <property type="match status" value="1"/>
</dbReference>
<keyword evidence="3" id="KW-0813">Transport</keyword>
<dbReference type="InterPro" id="IPR003453">
    <property type="entry name" value="ABC_MlaE_roteobac"/>
</dbReference>
<dbReference type="EMBL" id="CP093379">
    <property type="protein sequence ID" value="UNM97634.1"/>
    <property type="molecule type" value="Genomic_DNA"/>
</dbReference>
<accession>A0ABY3X457</accession>
<evidence type="ECO:0000313" key="8">
    <source>
        <dbReference type="EMBL" id="UNM97634.1"/>
    </source>
</evidence>
<dbReference type="RefSeq" id="WP_242153514.1">
    <property type="nucleotide sequence ID" value="NZ_CP093379.1"/>
</dbReference>
<evidence type="ECO:0000256" key="6">
    <source>
        <dbReference type="ARBA" id="ARBA00023136"/>
    </source>
</evidence>
<organism evidence="8 9">
    <name type="scientific">Ignatzschineria rhizosphaerae</name>
    <dbReference type="NCBI Taxonomy" id="2923279"/>
    <lineage>
        <taxon>Bacteria</taxon>
        <taxon>Pseudomonadati</taxon>
        <taxon>Pseudomonadota</taxon>
        <taxon>Gammaproteobacteria</taxon>
        <taxon>Cardiobacteriales</taxon>
        <taxon>Ignatzschineriaceae</taxon>
        <taxon>Ignatzschineria</taxon>
    </lineage>
</organism>
<dbReference type="InterPro" id="IPR030802">
    <property type="entry name" value="Permease_MalE"/>
</dbReference>
<keyword evidence="5 7" id="KW-1133">Transmembrane helix</keyword>
<comment type="subcellular location">
    <subcellularLocation>
        <location evidence="7">Cell inner membrane</location>
        <topology evidence="7">Multi-pass membrane protein</topology>
    </subcellularLocation>
    <subcellularLocation>
        <location evidence="1">Membrane</location>
        <topology evidence="1">Multi-pass membrane protein</topology>
    </subcellularLocation>
</comment>
<feature type="transmembrane region" description="Helical" evidence="7">
    <location>
        <begin position="49"/>
        <end position="76"/>
    </location>
</feature>
<dbReference type="PANTHER" id="PTHR30188:SF4">
    <property type="entry name" value="PROTEIN TRIGALACTOSYLDIACYLGLYCEROL 1, CHLOROPLASTIC"/>
    <property type="match status" value="1"/>
</dbReference>
<keyword evidence="7" id="KW-0997">Cell inner membrane</keyword>
<dbReference type="Pfam" id="PF02405">
    <property type="entry name" value="MlaE"/>
    <property type="match status" value="1"/>
</dbReference>
<dbReference type="Proteomes" id="UP000829542">
    <property type="component" value="Chromosome"/>
</dbReference>
<sequence>MLSSNIIVVTGEKTRGFLTHVGEATRLLVNILLNSWYVFKKPFLFIRQIYQLGVLSLPIILLSGLFVGMVLCFQAFVNLINFGAEASVGTIVALALFRELSSVLTALLYTGRASSSLTAEIGLMRATEQWASYELMAINPVQYILTPRFWAGVLTVPILALLFSAVGIIGGYGVATISLGVDGGAYWSQMKSGVDFGVDIGLGVVLKSFVFGIISNLVALYIGLKGRATASGIARSTTDTVVISSLLILVADFLLTAMIFGV</sequence>
<reference evidence="8 9" key="1">
    <citation type="submission" date="2022-03" db="EMBL/GenBank/DDBJ databases">
        <title>Ignatzschineria rhizosphaerae HR5S32.</title>
        <authorList>
            <person name="Sun J.Q."/>
            <person name="Feng J.Y."/>
        </authorList>
    </citation>
    <scope>NUCLEOTIDE SEQUENCE [LARGE SCALE GENOMIC DNA]</scope>
    <source>
        <strain evidence="8 9">HR5S32</strain>
    </source>
</reference>
<feature type="transmembrane region" description="Helical" evidence="7">
    <location>
        <begin position="200"/>
        <end position="221"/>
    </location>
</feature>
<evidence type="ECO:0000256" key="5">
    <source>
        <dbReference type="ARBA" id="ARBA00022989"/>
    </source>
</evidence>
<keyword evidence="4 7" id="KW-0812">Transmembrane</keyword>
<protein>
    <submittedName>
        <fullName evidence="8">MlaE family lipid ABC transporter permease subunit</fullName>
    </submittedName>
</protein>
<evidence type="ECO:0000256" key="4">
    <source>
        <dbReference type="ARBA" id="ARBA00022692"/>
    </source>
</evidence>
<comment type="similarity">
    <text evidence="2 7">Belongs to the MlaE permease family.</text>
</comment>
<evidence type="ECO:0000256" key="2">
    <source>
        <dbReference type="ARBA" id="ARBA00007556"/>
    </source>
</evidence>
<keyword evidence="7" id="KW-1003">Cell membrane</keyword>